<protein>
    <recommendedName>
        <fullName evidence="1">Helitron helicase-like domain-containing protein</fullName>
    </recommendedName>
</protein>
<gene>
    <name evidence="2" type="ORF">BDN71DRAFT_1357818</name>
</gene>
<reference evidence="2" key="1">
    <citation type="submission" date="2020-11" db="EMBL/GenBank/DDBJ databases">
        <authorList>
            <consortium name="DOE Joint Genome Institute"/>
            <person name="Ahrendt S."/>
            <person name="Riley R."/>
            <person name="Andreopoulos W."/>
            <person name="Labutti K."/>
            <person name="Pangilinan J."/>
            <person name="Ruiz-Duenas F.J."/>
            <person name="Barrasa J.M."/>
            <person name="Sanchez-Garcia M."/>
            <person name="Camarero S."/>
            <person name="Miyauchi S."/>
            <person name="Serrano A."/>
            <person name="Linde D."/>
            <person name="Babiker R."/>
            <person name="Drula E."/>
            <person name="Ayuso-Fernandez I."/>
            <person name="Pacheco R."/>
            <person name="Padilla G."/>
            <person name="Ferreira P."/>
            <person name="Barriuso J."/>
            <person name="Kellner H."/>
            <person name="Castanera R."/>
            <person name="Alfaro M."/>
            <person name="Ramirez L."/>
            <person name="Pisabarro A.G."/>
            <person name="Kuo A."/>
            <person name="Tritt A."/>
            <person name="Lipzen A."/>
            <person name="He G."/>
            <person name="Yan M."/>
            <person name="Ng V."/>
            <person name="Cullen D."/>
            <person name="Martin F."/>
            <person name="Rosso M.-N."/>
            <person name="Henrissat B."/>
            <person name="Hibbett D."/>
            <person name="Martinez A.T."/>
            <person name="Grigoriev I.V."/>
        </authorList>
    </citation>
    <scope>NUCLEOTIDE SEQUENCE</scope>
    <source>
        <strain evidence="2">ATCC 90797</strain>
    </source>
</reference>
<evidence type="ECO:0000313" key="2">
    <source>
        <dbReference type="EMBL" id="KAF9486789.1"/>
    </source>
</evidence>
<keyword evidence="3" id="KW-1185">Reference proteome</keyword>
<proteinExistence type="predicted"/>
<comment type="caution">
    <text evidence="2">The sequence shown here is derived from an EMBL/GenBank/DDBJ whole genome shotgun (WGS) entry which is preliminary data.</text>
</comment>
<dbReference type="Pfam" id="PF14214">
    <property type="entry name" value="Helitron_like_N"/>
    <property type="match status" value="1"/>
</dbReference>
<dbReference type="PANTHER" id="PTHR45786:SF74">
    <property type="entry name" value="ATP-DEPENDENT DNA HELICASE"/>
    <property type="match status" value="1"/>
</dbReference>
<evidence type="ECO:0000259" key="1">
    <source>
        <dbReference type="Pfam" id="PF14214"/>
    </source>
</evidence>
<dbReference type="EMBL" id="MU154928">
    <property type="protein sequence ID" value="KAF9486789.1"/>
    <property type="molecule type" value="Genomic_DNA"/>
</dbReference>
<dbReference type="PANTHER" id="PTHR45786">
    <property type="entry name" value="DNA BINDING PROTEIN-LIKE"/>
    <property type="match status" value="1"/>
</dbReference>
<feature type="domain" description="Helitron helicase-like" evidence="1">
    <location>
        <begin position="138"/>
        <end position="253"/>
    </location>
</feature>
<feature type="non-terminal residue" evidence="2">
    <location>
        <position position="253"/>
    </location>
</feature>
<feature type="non-terminal residue" evidence="2">
    <location>
        <position position="1"/>
    </location>
</feature>
<dbReference type="AlphaFoldDB" id="A0A9P6D7M7"/>
<accession>A0A9P6D7M7</accession>
<sequence>DTMSTLQTVLIRHHQYAAVFKQAYEILKDLGNTPDAEIKLRVQPTLGEHRGRHNLPTANEVAMIMPGDTSSPDYRDIVLRRRMAPGQTRLYRIHEGHPAYTPLHYVLLFPFGEHGWHQGLQQIDPATGKKSNLSQTRYAAYQLHVRPGQYSTLFHGGRLFQQLLIDWWVSADQSNLRFHYTNQNSYRASLFSGFFDALARDMNINLHQLGTRYILPSSYIGGPRHMQQRFQDAMAIARRYRKVDLFITVTANP</sequence>
<evidence type="ECO:0000313" key="3">
    <source>
        <dbReference type="Proteomes" id="UP000807025"/>
    </source>
</evidence>
<name>A0A9P6D7M7_PLEER</name>
<dbReference type="Proteomes" id="UP000807025">
    <property type="component" value="Unassembled WGS sequence"/>
</dbReference>
<organism evidence="2 3">
    <name type="scientific">Pleurotus eryngii</name>
    <name type="common">Boletus of the steppes</name>
    <dbReference type="NCBI Taxonomy" id="5323"/>
    <lineage>
        <taxon>Eukaryota</taxon>
        <taxon>Fungi</taxon>
        <taxon>Dikarya</taxon>
        <taxon>Basidiomycota</taxon>
        <taxon>Agaricomycotina</taxon>
        <taxon>Agaricomycetes</taxon>
        <taxon>Agaricomycetidae</taxon>
        <taxon>Agaricales</taxon>
        <taxon>Pleurotineae</taxon>
        <taxon>Pleurotaceae</taxon>
        <taxon>Pleurotus</taxon>
    </lineage>
</organism>
<dbReference type="OrthoDB" id="2272314at2759"/>
<dbReference type="InterPro" id="IPR025476">
    <property type="entry name" value="Helitron_helicase-like"/>
</dbReference>